<dbReference type="GO" id="GO:0000155">
    <property type="term" value="F:phosphorelay sensor kinase activity"/>
    <property type="evidence" value="ECO:0007669"/>
    <property type="project" value="InterPro"/>
</dbReference>
<keyword evidence="3" id="KW-0472">Membrane</keyword>
<keyword evidence="3" id="KW-1133">Transmembrane helix</keyword>
<dbReference type="InterPro" id="IPR003661">
    <property type="entry name" value="HisK_dim/P_dom"/>
</dbReference>
<dbReference type="OrthoDB" id="732044at2"/>
<accession>A0A563U6A3</accession>
<protein>
    <recommendedName>
        <fullName evidence="2">histidine kinase</fullName>
        <ecNumber evidence="2">2.7.13.3</ecNumber>
    </recommendedName>
</protein>
<dbReference type="RefSeq" id="WP_146269960.1">
    <property type="nucleotide sequence ID" value="NZ_VOEI01000002.1"/>
</dbReference>
<evidence type="ECO:0000256" key="2">
    <source>
        <dbReference type="ARBA" id="ARBA00012438"/>
    </source>
</evidence>
<keyword evidence="5" id="KW-1185">Reference proteome</keyword>
<comment type="catalytic activity">
    <reaction evidence="1">
        <text>ATP + protein L-histidine = ADP + protein N-phospho-L-histidine.</text>
        <dbReference type="EC" id="2.7.13.3"/>
    </reaction>
</comment>
<sequence>MPIRQRAINKDTLTDILNQQDVLPQQKRLIAFVKSSIQQSEPAKLNDVQDTLSQYFDRFNFPEKNIFLLFAKSMAYNKLHNLKQAELAMTKAVQEAETKKQDYLMFQLLSHLGFIQTDEGDYIGAIYNYRLATIRVRKLRTTFKDNRREASLNINISDLYYKSGLYPESLNYLNKAWLLIQGDTLGRKMLSSVILYNISENYFRMNKLDSLKAYYKKLLAPENRNYKIFTYRKRVEYYVSLLQHWYDIAIKQIKDLKANKQYTNSDLEDQRLADAYYQAGQLDSSRTIVQRLLEANGENNHPEIKQHLYELLGQIAEKQEGASFASENFKKALAEAREYNTRLTQVGSISSQIKLDETESSYNQRAAIYERERLWLIFIVVVAALVIIAIALIYRTVKQKRHYEKLLFAAKKEELAFINSHEVRKHLTNILGIIDILKNSANKPEDYEQVEPYLQESAAKLDEAIKNISDKLND</sequence>
<feature type="transmembrane region" description="Helical" evidence="3">
    <location>
        <begin position="374"/>
        <end position="394"/>
    </location>
</feature>
<reference evidence="4 5" key="1">
    <citation type="submission" date="2019-07" db="EMBL/GenBank/DDBJ databases">
        <authorList>
            <person name="Kim J."/>
        </authorList>
    </citation>
    <scope>NUCLEOTIDE SEQUENCE [LARGE SCALE GENOMIC DNA]</scope>
    <source>
        <strain evidence="4 5">MJ1a</strain>
    </source>
</reference>
<gene>
    <name evidence="4" type="ORF">FPZ42_07550</name>
</gene>
<proteinExistence type="predicted"/>
<dbReference type="Gene3D" id="1.25.40.10">
    <property type="entry name" value="Tetratricopeptide repeat domain"/>
    <property type="match status" value="1"/>
</dbReference>
<organism evidence="4 5">
    <name type="scientific">Mucilaginibacter achroorhodeus</name>
    <dbReference type="NCBI Taxonomy" id="2599294"/>
    <lineage>
        <taxon>Bacteria</taxon>
        <taxon>Pseudomonadati</taxon>
        <taxon>Bacteroidota</taxon>
        <taxon>Sphingobacteriia</taxon>
        <taxon>Sphingobacteriales</taxon>
        <taxon>Sphingobacteriaceae</taxon>
        <taxon>Mucilaginibacter</taxon>
    </lineage>
</organism>
<evidence type="ECO:0000256" key="1">
    <source>
        <dbReference type="ARBA" id="ARBA00000085"/>
    </source>
</evidence>
<evidence type="ECO:0000313" key="4">
    <source>
        <dbReference type="EMBL" id="TWR26881.1"/>
    </source>
</evidence>
<evidence type="ECO:0000256" key="3">
    <source>
        <dbReference type="SAM" id="Phobius"/>
    </source>
</evidence>
<comment type="caution">
    <text evidence="4">The sequence shown here is derived from an EMBL/GenBank/DDBJ whole genome shotgun (WGS) entry which is preliminary data.</text>
</comment>
<dbReference type="EMBL" id="VOEI01000002">
    <property type="protein sequence ID" value="TWR26881.1"/>
    <property type="molecule type" value="Genomic_DNA"/>
</dbReference>
<evidence type="ECO:0000313" key="5">
    <source>
        <dbReference type="Proteomes" id="UP000318010"/>
    </source>
</evidence>
<keyword evidence="3" id="KW-0812">Transmembrane</keyword>
<dbReference type="EC" id="2.7.13.3" evidence="2"/>
<name>A0A563U6A3_9SPHI</name>
<dbReference type="Proteomes" id="UP000318010">
    <property type="component" value="Unassembled WGS sequence"/>
</dbReference>
<dbReference type="AlphaFoldDB" id="A0A563U6A3"/>
<dbReference type="CDD" id="cd00082">
    <property type="entry name" value="HisKA"/>
    <property type="match status" value="1"/>
</dbReference>
<dbReference type="InterPro" id="IPR011990">
    <property type="entry name" value="TPR-like_helical_dom_sf"/>
</dbReference>
<dbReference type="SUPFAM" id="SSF48452">
    <property type="entry name" value="TPR-like"/>
    <property type="match status" value="1"/>
</dbReference>